<gene>
    <name evidence="3" type="ORF">LX69_01201</name>
</gene>
<organism evidence="3 4">
    <name type="scientific">Breznakibacter xylanolyticus</name>
    <dbReference type="NCBI Taxonomy" id="990"/>
    <lineage>
        <taxon>Bacteria</taxon>
        <taxon>Pseudomonadati</taxon>
        <taxon>Bacteroidota</taxon>
        <taxon>Bacteroidia</taxon>
        <taxon>Marinilabiliales</taxon>
        <taxon>Marinilabiliaceae</taxon>
        <taxon>Breznakibacter</taxon>
    </lineage>
</organism>
<evidence type="ECO:0000313" key="4">
    <source>
        <dbReference type="Proteomes" id="UP000249239"/>
    </source>
</evidence>
<dbReference type="InterPro" id="IPR050640">
    <property type="entry name" value="Bact_2-comp_sensor_kinase"/>
</dbReference>
<dbReference type="GO" id="GO:0000155">
    <property type="term" value="F:phosphorelay sensor kinase activity"/>
    <property type="evidence" value="ECO:0007669"/>
    <property type="project" value="InterPro"/>
</dbReference>
<dbReference type="Gene3D" id="3.30.565.10">
    <property type="entry name" value="Histidine kinase-like ATPase, C-terminal domain"/>
    <property type="match status" value="1"/>
</dbReference>
<feature type="transmembrane region" description="Helical" evidence="1">
    <location>
        <begin position="83"/>
        <end position="102"/>
    </location>
</feature>
<dbReference type="InterPro" id="IPR036890">
    <property type="entry name" value="HATPase_C_sf"/>
</dbReference>
<comment type="caution">
    <text evidence="3">The sequence shown here is derived from an EMBL/GenBank/DDBJ whole genome shotgun (WGS) entry which is preliminary data.</text>
</comment>
<sequence>MLHPLFSQTRILLYYLSGWLIIALMQGLVVYQMAPLSLAQVIGDTLIYNSILLVLSFSFWFPLRYADKTSHTLTQLGNNLSVYVIYLAIWMAAGWGITRLLYGHEPDYVAFTTQIVWFRALWGAILLLLIAVLYHTFDYYRDLEEKKQQHEQMERLIKESELKALKSQLNPHFLFNSLNSISSLTITDPDGAREMIHKLSDFMRYSLRHNDHSLLPLRDELESMHRYLDIEKVRFGSRLESEIHAEATLLDLQVPAMILQPIYENAVKHGVYESIEPVHIRTYCRLHQGMLEISVINNYDPEALPRKGEGVGLENIRQRMRLLFQSDGLFQVSRENNHFEATLRIPQTTLA</sequence>
<feature type="transmembrane region" description="Helical" evidence="1">
    <location>
        <begin position="46"/>
        <end position="63"/>
    </location>
</feature>
<dbReference type="PANTHER" id="PTHR34220">
    <property type="entry name" value="SENSOR HISTIDINE KINASE YPDA"/>
    <property type="match status" value="1"/>
</dbReference>
<keyword evidence="4" id="KW-1185">Reference proteome</keyword>
<keyword evidence="1" id="KW-0812">Transmembrane</keyword>
<dbReference type="EMBL" id="QKZK01000007">
    <property type="protein sequence ID" value="PZX18161.1"/>
    <property type="molecule type" value="Genomic_DNA"/>
</dbReference>
<evidence type="ECO:0000259" key="2">
    <source>
        <dbReference type="Pfam" id="PF06580"/>
    </source>
</evidence>
<feature type="domain" description="Signal transduction histidine kinase internal region" evidence="2">
    <location>
        <begin position="160"/>
        <end position="239"/>
    </location>
</feature>
<accession>A0A2W7NCQ6</accession>
<evidence type="ECO:0000313" key="3">
    <source>
        <dbReference type="EMBL" id="PZX18161.1"/>
    </source>
</evidence>
<feature type="transmembrane region" description="Helical" evidence="1">
    <location>
        <begin position="114"/>
        <end position="137"/>
    </location>
</feature>
<dbReference type="OrthoDB" id="9792992at2"/>
<reference evidence="3 4" key="1">
    <citation type="submission" date="2018-06" db="EMBL/GenBank/DDBJ databases">
        <title>Genomic Encyclopedia of Archaeal and Bacterial Type Strains, Phase II (KMG-II): from individual species to whole genera.</title>
        <authorList>
            <person name="Goeker M."/>
        </authorList>
    </citation>
    <scope>NUCLEOTIDE SEQUENCE [LARGE SCALE GENOMIC DNA]</scope>
    <source>
        <strain evidence="3 4">DSM 6779</strain>
    </source>
</reference>
<dbReference type="Pfam" id="PF06580">
    <property type="entry name" value="His_kinase"/>
    <property type="match status" value="1"/>
</dbReference>
<keyword evidence="1" id="KW-0472">Membrane</keyword>
<dbReference type="InterPro" id="IPR010559">
    <property type="entry name" value="Sig_transdc_His_kin_internal"/>
</dbReference>
<dbReference type="SUPFAM" id="SSF55874">
    <property type="entry name" value="ATPase domain of HSP90 chaperone/DNA topoisomerase II/histidine kinase"/>
    <property type="match status" value="1"/>
</dbReference>
<dbReference type="GO" id="GO:0016020">
    <property type="term" value="C:membrane"/>
    <property type="evidence" value="ECO:0007669"/>
    <property type="project" value="InterPro"/>
</dbReference>
<dbReference type="RefSeq" id="WP_111444897.1">
    <property type="nucleotide sequence ID" value="NZ_QKZK01000007.1"/>
</dbReference>
<proteinExistence type="predicted"/>
<dbReference type="Proteomes" id="UP000249239">
    <property type="component" value="Unassembled WGS sequence"/>
</dbReference>
<keyword evidence="3" id="KW-0418">Kinase</keyword>
<keyword evidence="1" id="KW-1133">Transmembrane helix</keyword>
<protein>
    <submittedName>
        <fullName evidence="3">Histidine kinase</fullName>
    </submittedName>
</protein>
<name>A0A2W7NCQ6_9BACT</name>
<dbReference type="AlphaFoldDB" id="A0A2W7NCQ6"/>
<feature type="transmembrane region" description="Helical" evidence="1">
    <location>
        <begin position="12"/>
        <end position="34"/>
    </location>
</feature>
<dbReference type="PANTHER" id="PTHR34220:SF7">
    <property type="entry name" value="SENSOR HISTIDINE KINASE YPDA"/>
    <property type="match status" value="1"/>
</dbReference>
<keyword evidence="3" id="KW-0808">Transferase</keyword>
<evidence type="ECO:0000256" key="1">
    <source>
        <dbReference type="SAM" id="Phobius"/>
    </source>
</evidence>